<name>A0A6C0U221_9GAMM</name>
<dbReference type="RefSeq" id="WP_163493665.1">
    <property type="nucleotide sequence ID" value="NZ_CP048711.1"/>
</dbReference>
<evidence type="ECO:0000313" key="3">
    <source>
        <dbReference type="Proteomes" id="UP000477680"/>
    </source>
</evidence>
<proteinExistence type="predicted"/>
<keyword evidence="3" id="KW-1185">Reference proteome</keyword>
<evidence type="ECO:0000259" key="1">
    <source>
        <dbReference type="Pfam" id="PF14267"/>
    </source>
</evidence>
<dbReference type="EMBL" id="CP048711">
    <property type="protein sequence ID" value="QIB64415.1"/>
    <property type="molecule type" value="Genomic_DNA"/>
</dbReference>
<feature type="domain" description="DUF4357" evidence="1">
    <location>
        <begin position="235"/>
        <end position="285"/>
    </location>
</feature>
<dbReference type="AlphaFoldDB" id="A0A6C0U221"/>
<evidence type="ECO:0000313" key="2">
    <source>
        <dbReference type="EMBL" id="QIB64415.1"/>
    </source>
</evidence>
<protein>
    <submittedName>
        <fullName evidence="2">GIY-YIG nuclease family protein</fullName>
    </submittedName>
</protein>
<sequence>MMLKKGQSLELFFIDGKPEGMLTAEVFNWTGHVLMTPHTQLSTALKRTEAGYTGVYLLLGEDDTGFLAYIGEGEEINARIKSHDTAKDWWTTAILITTAGNNLNKAHVKYLESRLVEEARRIGKVALENGNTPPHPSLSEAARANILDYILMVLPALRINSFLPHTRPQSGQAATAKAEADKDAVIFELHTPKHGIHATARLEAGEFVVQTGSKASLTWRGKGTEETGYALLLSELRKTGVLAEQNGLCLFTEHTAFKSPSAAAAVVNGRPANGTIEWKFANGKTYKEWEADKLAQDGIGGDS</sequence>
<organism evidence="2 3">
    <name type="scientific">Kineobactrum salinum</name>
    <dbReference type="NCBI Taxonomy" id="2708301"/>
    <lineage>
        <taxon>Bacteria</taxon>
        <taxon>Pseudomonadati</taxon>
        <taxon>Pseudomonadota</taxon>
        <taxon>Gammaproteobacteria</taxon>
        <taxon>Cellvibrionales</taxon>
        <taxon>Halieaceae</taxon>
        <taxon>Kineobactrum</taxon>
    </lineage>
</organism>
<reference evidence="2 3" key="1">
    <citation type="submission" date="2020-02" db="EMBL/GenBank/DDBJ databases">
        <title>Genome sequencing for Kineobactrum sp. M2.</title>
        <authorList>
            <person name="Park S.-J."/>
        </authorList>
    </citation>
    <scope>NUCLEOTIDE SEQUENCE [LARGE SCALE GENOMIC DNA]</scope>
    <source>
        <strain evidence="2 3">M2</strain>
    </source>
</reference>
<dbReference type="Pfam" id="PF14267">
    <property type="entry name" value="DUF4357"/>
    <property type="match status" value="1"/>
</dbReference>
<dbReference type="Proteomes" id="UP000477680">
    <property type="component" value="Chromosome"/>
</dbReference>
<dbReference type="KEGG" id="kim:G3T16_02375"/>
<gene>
    <name evidence="2" type="ORF">G3T16_02375</name>
</gene>
<accession>A0A6C0U221</accession>
<dbReference type="InterPro" id="IPR025579">
    <property type="entry name" value="DUF4357"/>
</dbReference>
<dbReference type="CDD" id="cd10447">
    <property type="entry name" value="GIY-YIG_unchar_2"/>
    <property type="match status" value="1"/>
</dbReference>